<evidence type="ECO:0000256" key="7">
    <source>
        <dbReference type="ARBA" id="ARBA00022475"/>
    </source>
</evidence>
<evidence type="ECO:0000256" key="1">
    <source>
        <dbReference type="ARBA" id="ARBA00003408"/>
    </source>
</evidence>
<feature type="compositionally biased region" description="Polar residues" evidence="13">
    <location>
        <begin position="1"/>
        <end position="19"/>
    </location>
</feature>
<keyword evidence="8 14" id="KW-0812">Transmembrane</keyword>
<reference evidence="15" key="1">
    <citation type="journal article" date="2021" name="PeerJ">
        <title>Extensive microbial diversity within the chicken gut microbiome revealed by metagenomics and culture.</title>
        <authorList>
            <person name="Gilroy R."/>
            <person name="Ravi A."/>
            <person name="Getino M."/>
            <person name="Pursley I."/>
            <person name="Horton D.L."/>
            <person name="Alikhan N.F."/>
            <person name="Baker D."/>
            <person name="Gharbi K."/>
            <person name="Hall N."/>
            <person name="Watson M."/>
            <person name="Adriaenssens E.M."/>
            <person name="Foster-Nyarko E."/>
            <person name="Jarju S."/>
            <person name="Secka A."/>
            <person name="Antonio M."/>
            <person name="Oren A."/>
            <person name="Chaudhuri R.R."/>
            <person name="La Ragione R."/>
            <person name="Hildebrand F."/>
            <person name="Pallen M.J."/>
        </authorList>
    </citation>
    <scope>NUCLEOTIDE SEQUENCE</scope>
    <source>
        <strain evidence="15">CHK180-15479</strain>
    </source>
</reference>
<evidence type="ECO:0000256" key="10">
    <source>
        <dbReference type="ARBA" id="ARBA00023065"/>
    </source>
</evidence>
<evidence type="ECO:0000256" key="5">
    <source>
        <dbReference type="ARBA" id="ARBA00022448"/>
    </source>
</evidence>
<dbReference type="GO" id="GO:0005886">
    <property type="term" value="C:plasma membrane"/>
    <property type="evidence" value="ECO:0007669"/>
    <property type="project" value="UniProtKB-SubCell"/>
</dbReference>
<dbReference type="GO" id="GO:0015297">
    <property type="term" value="F:antiporter activity"/>
    <property type="evidence" value="ECO:0007669"/>
    <property type="project" value="UniProtKB-KW"/>
</dbReference>
<feature type="compositionally biased region" description="Low complexity" evidence="13">
    <location>
        <begin position="20"/>
        <end position="35"/>
    </location>
</feature>
<dbReference type="PANTHER" id="PTHR43298">
    <property type="entry name" value="MULTIDRUG RESISTANCE PROTEIN NORM-RELATED"/>
    <property type="match status" value="1"/>
</dbReference>
<dbReference type="PIRSF" id="PIRSF006603">
    <property type="entry name" value="DinF"/>
    <property type="match status" value="1"/>
</dbReference>
<dbReference type="InterPro" id="IPR050222">
    <property type="entry name" value="MATE_MdtK"/>
</dbReference>
<evidence type="ECO:0000256" key="4">
    <source>
        <dbReference type="ARBA" id="ARBA00020268"/>
    </source>
</evidence>
<evidence type="ECO:0000256" key="14">
    <source>
        <dbReference type="SAM" id="Phobius"/>
    </source>
</evidence>
<keyword evidence="10" id="KW-0406">Ion transport</keyword>
<keyword evidence="7" id="KW-1003">Cell membrane</keyword>
<evidence type="ECO:0000256" key="3">
    <source>
        <dbReference type="ARBA" id="ARBA00010199"/>
    </source>
</evidence>
<feature type="transmembrane region" description="Helical" evidence="14">
    <location>
        <begin position="363"/>
        <end position="386"/>
    </location>
</feature>
<feature type="transmembrane region" description="Helical" evidence="14">
    <location>
        <begin position="166"/>
        <end position="186"/>
    </location>
</feature>
<evidence type="ECO:0000313" key="16">
    <source>
        <dbReference type="Proteomes" id="UP000823910"/>
    </source>
</evidence>
<feature type="transmembrane region" description="Helical" evidence="14">
    <location>
        <begin position="406"/>
        <end position="427"/>
    </location>
</feature>
<organism evidence="15 16">
    <name type="scientific">Candidatus Enterocloster excrementipullorum</name>
    <dbReference type="NCBI Taxonomy" id="2838559"/>
    <lineage>
        <taxon>Bacteria</taxon>
        <taxon>Bacillati</taxon>
        <taxon>Bacillota</taxon>
        <taxon>Clostridia</taxon>
        <taxon>Lachnospirales</taxon>
        <taxon>Lachnospiraceae</taxon>
        <taxon>Enterocloster</taxon>
    </lineage>
</organism>
<feature type="transmembrane region" description="Helical" evidence="14">
    <location>
        <begin position="92"/>
        <end position="113"/>
    </location>
</feature>
<feature type="transmembrane region" description="Helical" evidence="14">
    <location>
        <begin position="434"/>
        <end position="454"/>
    </location>
</feature>
<dbReference type="CDD" id="cd13137">
    <property type="entry name" value="MATE_NorM_like"/>
    <property type="match status" value="1"/>
</dbReference>
<comment type="similarity">
    <text evidence="3">Belongs to the multi antimicrobial extrusion (MATE) (TC 2.A.66.1) family.</text>
</comment>
<evidence type="ECO:0000256" key="13">
    <source>
        <dbReference type="SAM" id="MobiDB-lite"/>
    </source>
</evidence>
<comment type="caution">
    <text evidence="15">The sequence shown here is derived from an EMBL/GenBank/DDBJ whole genome shotgun (WGS) entry which is preliminary data.</text>
</comment>
<keyword evidence="9 14" id="KW-1133">Transmembrane helix</keyword>
<feature type="transmembrane region" description="Helical" evidence="14">
    <location>
        <begin position="60"/>
        <end position="86"/>
    </location>
</feature>
<evidence type="ECO:0000256" key="2">
    <source>
        <dbReference type="ARBA" id="ARBA00004651"/>
    </source>
</evidence>
<dbReference type="GO" id="GO:0042910">
    <property type="term" value="F:xenobiotic transmembrane transporter activity"/>
    <property type="evidence" value="ECO:0007669"/>
    <property type="project" value="InterPro"/>
</dbReference>
<dbReference type="GO" id="GO:0006811">
    <property type="term" value="P:monoatomic ion transport"/>
    <property type="evidence" value="ECO:0007669"/>
    <property type="project" value="UniProtKB-KW"/>
</dbReference>
<feature type="transmembrane region" description="Helical" evidence="14">
    <location>
        <begin position="460"/>
        <end position="484"/>
    </location>
</feature>
<gene>
    <name evidence="15" type="ORF">H9704_08465</name>
</gene>
<evidence type="ECO:0000256" key="11">
    <source>
        <dbReference type="ARBA" id="ARBA00023136"/>
    </source>
</evidence>
<feature type="transmembrane region" description="Helical" evidence="14">
    <location>
        <begin position="305"/>
        <end position="324"/>
    </location>
</feature>
<reference evidence="15" key="2">
    <citation type="submission" date="2021-04" db="EMBL/GenBank/DDBJ databases">
        <authorList>
            <person name="Gilroy R."/>
        </authorList>
    </citation>
    <scope>NUCLEOTIDE SEQUENCE</scope>
    <source>
        <strain evidence="15">CHK180-15479</strain>
    </source>
</reference>
<feature type="transmembrane region" description="Helical" evidence="14">
    <location>
        <begin position="229"/>
        <end position="260"/>
    </location>
</feature>
<evidence type="ECO:0000313" key="15">
    <source>
        <dbReference type="EMBL" id="HJC06171.1"/>
    </source>
</evidence>
<feature type="region of interest" description="Disordered" evidence="13">
    <location>
        <begin position="1"/>
        <end position="36"/>
    </location>
</feature>
<dbReference type="PANTHER" id="PTHR43298:SF2">
    <property type="entry name" value="FMN_FAD EXPORTER YEEO-RELATED"/>
    <property type="match status" value="1"/>
</dbReference>
<accession>A0A9D2SGZ4</accession>
<dbReference type="NCBIfam" id="TIGR00797">
    <property type="entry name" value="matE"/>
    <property type="match status" value="1"/>
</dbReference>
<evidence type="ECO:0000256" key="12">
    <source>
        <dbReference type="ARBA" id="ARBA00031636"/>
    </source>
</evidence>
<proteinExistence type="inferred from homology"/>
<comment type="function">
    <text evidence="1">Multidrug efflux pump.</text>
</comment>
<dbReference type="AlphaFoldDB" id="A0A9D2SGZ4"/>
<dbReference type="Proteomes" id="UP000823910">
    <property type="component" value="Unassembled WGS sequence"/>
</dbReference>
<feature type="transmembrane region" description="Helical" evidence="14">
    <location>
        <begin position="198"/>
        <end position="217"/>
    </location>
</feature>
<evidence type="ECO:0000256" key="9">
    <source>
        <dbReference type="ARBA" id="ARBA00022989"/>
    </source>
</evidence>
<keyword evidence="5" id="KW-0813">Transport</keyword>
<dbReference type="InterPro" id="IPR048279">
    <property type="entry name" value="MdtK-like"/>
</dbReference>
<evidence type="ECO:0000256" key="6">
    <source>
        <dbReference type="ARBA" id="ARBA00022449"/>
    </source>
</evidence>
<feature type="transmembrane region" description="Helical" evidence="14">
    <location>
        <begin position="330"/>
        <end position="351"/>
    </location>
</feature>
<sequence>MNIASDNMKNQNQDFKNSGSRAAASSRSAADAPSSILEEGERHVTRTVVKLAWPSILEQFLISMSTLADTAMVGSIGAAATAAVAVNISSVWLINGFITALSVGCSYLIAHAVGSGNARRTRSVTYQSITCALILGLLLFLGVELVCRPLPIWLGAAPDVVPLAQSYMRVIGFGLIPQSAAVVLSSIFRSAGDTRTPLAANLTANMANIVGNFFLIYPAREMSFGGSSFFIWGAGLGVTGAAISTAASQYLLLLILLCFLTHKNTPVRIPLFRPRYRVRLPIFRQIWHISFPVLLERLTLTSGQIALTAMISGLGTVPLAAHYLTNQTEGILYLPAYGFSYTATALIGQSLGAGRKDLADRFALSICLIGSAVIVLACIPVAIWSGPIIRLFSSDPEVVALGTQTLFIAAATELFFSFFVIACGICRGAGDVRFSLLVSVIGMWGLRIGLVYLATRPLQMGVVGVWIAIAVDCFIRTILCIWRLKSGKWKEQKG</sequence>
<comment type="subcellular location">
    <subcellularLocation>
        <location evidence="2">Cell membrane</location>
        <topology evidence="2">Multi-pass membrane protein</topology>
    </subcellularLocation>
</comment>
<dbReference type="EMBL" id="DWWT01000037">
    <property type="protein sequence ID" value="HJC06171.1"/>
    <property type="molecule type" value="Genomic_DNA"/>
</dbReference>
<dbReference type="InterPro" id="IPR002528">
    <property type="entry name" value="MATE_fam"/>
</dbReference>
<evidence type="ECO:0000256" key="8">
    <source>
        <dbReference type="ARBA" id="ARBA00022692"/>
    </source>
</evidence>
<dbReference type="Pfam" id="PF01554">
    <property type="entry name" value="MatE"/>
    <property type="match status" value="2"/>
</dbReference>
<keyword evidence="6" id="KW-0050">Antiport</keyword>
<name>A0A9D2SGZ4_9FIRM</name>
<protein>
    <recommendedName>
        <fullName evidence="4">Probable multidrug resistance protein NorM</fullName>
    </recommendedName>
    <alternativeName>
        <fullName evidence="12">Multidrug-efflux transporter</fullName>
    </alternativeName>
</protein>
<keyword evidence="11 14" id="KW-0472">Membrane</keyword>
<feature type="transmembrane region" description="Helical" evidence="14">
    <location>
        <begin position="125"/>
        <end position="146"/>
    </location>
</feature>